<gene>
    <name evidence="2" type="ORF">AB0I59_17560</name>
</gene>
<comment type="caution">
    <text evidence="2">The sequence shown here is derived from an EMBL/GenBank/DDBJ whole genome shotgun (WGS) entry which is preliminary data.</text>
</comment>
<accession>A0ABV3GFM6</accession>
<proteinExistence type="predicted"/>
<organism evidence="2 3">
    <name type="scientific">Microtetraspora glauca</name>
    <dbReference type="NCBI Taxonomy" id="1996"/>
    <lineage>
        <taxon>Bacteria</taxon>
        <taxon>Bacillati</taxon>
        <taxon>Actinomycetota</taxon>
        <taxon>Actinomycetes</taxon>
        <taxon>Streptosporangiales</taxon>
        <taxon>Streptosporangiaceae</taxon>
        <taxon>Microtetraspora</taxon>
    </lineage>
</organism>
<dbReference type="Proteomes" id="UP001551675">
    <property type="component" value="Unassembled WGS sequence"/>
</dbReference>
<dbReference type="EMBL" id="JBFALK010000009">
    <property type="protein sequence ID" value="MEV0970443.1"/>
    <property type="molecule type" value="Genomic_DNA"/>
</dbReference>
<reference evidence="2 3" key="1">
    <citation type="submission" date="2024-06" db="EMBL/GenBank/DDBJ databases">
        <title>The Natural Products Discovery Center: Release of the First 8490 Sequenced Strains for Exploring Actinobacteria Biosynthetic Diversity.</title>
        <authorList>
            <person name="Kalkreuter E."/>
            <person name="Kautsar S.A."/>
            <person name="Yang D."/>
            <person name="Bader C.D."/>
            <person name="Teijaro C.N."/>
            <person name="Fluegel L."/>
            <person name="Davis C.M."/>
            <person name="Simpson J.R."/>
            <person name="Lauterbach L."/>
            <person name="Steele A.D."/>
            <person name="Gui C."/>
            <person name="Meng S."/>
            <person name="Li G."/>
            <person name="Viehrig K."/>
            <person name="Ye F."/>
            <person name="Su P."/>
            <person name="Kiefer A.F."/>
            <person name="Nichols A."/>
            <person name="Cepeda A.J."/>
            <person name="Yan W."/>
            <person name="Fan B."/>
            <person name="Jiang Y."/>
            <person name="Adhikari A."/>
            <person name="Zheng C.-J."/>
            <person name="Schuster L."/>
            <person name="Cowan T.M."/>
            <person name="Smanski M.J."/>
            <person name="Chevrette M.G."/>
            <person name="De Carvalho L.P.S."/>
            <person name="Shen B."/>
        </authorList>
    </citation>
    <scope>NUCLEOTIDE SEQUENCE [LARGE SCALE GENOMIC DNA]</scope>
    <source>
        <strain evidence="2 3">NPDC050100</strain>
    </source>
</reference>
<name>A0ABV3GFM6_MICGL</name>
<evidence type="ECO:0000313" key="3">
    <source>
        <dbReference type="Proteomes" id="UP001551675"/>
    </source>
</evidence>
<keyword evidence="3" id="KW-1185">Reference proteome</keyword>
<protein>
    <submittedName>
        <fullName evidence="2">Uncharacterized protein</fullName>
    </submittedName>
</protein>
<evidence type="ECO:0000313" key="2">
    <source>
        <dbReference type="EMBL" id="MEV0970443.1"/>
    </source>
</evidence>
<feature type="compositionally biased region" description="Basic and acidic residues" evidence="1">
    <location>
        <begin position="22"/>
        <end position="40"/>
    </location>
</feature>
<feature type="region of interest" description="Disordered" evidence="1">
    <location>
        <begin position="1"/>
        <end position="69"/>
    </location>
</feature>
<evidence type="ECO:0000256" key="1">
    <source>
        <dbReference type="SAM" id="MobiDB-lite"/>
    </source>
</evidence>
<sequence length="118" mass="12532">MTESGAEPAAGLRFLRGVSAAHESRQEPRQDARQADRDAVDAVEYVPGPDTLRGIRQEPRPVPQAPRGGEEAVQGALSALRRLGDLPVAAHVGVFEEALTCLESALASVDEPAGEPRR</sequence>
<dbReference type="RefSeq" id="WP_061255535.1">
    <property type="nucleotide sequence ID" value="NZ_JBFALK010000009.1"/>
</dbReference>